<keyword evidence="6" id="KW-0378">Hydrolase</keyword>
<evidence type="ECO:0000256" key="2">
    <source>
        <dbReference type="SAM" id="Coils"/>
    </source>
</evidence>
<feature type="domain" description="M23ase beta-sheet core" evidence="5">
    <location>
        <begin position="373"/>
        <end position="455"/>
    </location>
</feature>
<dbReference type="GO" id="GO:0004222">
    <property type="term" value="F:metalloendopeptidase activity"/>
    <property type="evidence" value="ECO:0007669"/>
    <property type="project" value="TreeGrafter"/>
</dbReference>
<dbReference type="Gene3D" id="2.70.70.10">
    <property type="entry name" value="Glucose Permease (Domain IIA)"/>
    <property type="match status" value="1"/>
</dbReference>
<evidence type="ECO:0000313" key="6">
    <source>
        <dbReference type="EMBL" id="SIO50407.1"/>
    </source>
</evidence>
<evidence type="ECO:0000256" key="3">
    <source>
        <dbReference type="SAM" id="MobiDB-lite"/>
    </source>
</evidence>
<feature type="coiled-coil region" evidence="2">
    <location>
        <begin position="31"/>
        <end position="121"/>
    </location>
</feature>
<dbReference type="InterPro" id="IPR050570">
    <property type="entry name" value="Cell_wall_metabolism_enzyme"/>
</dbReference>
<feature type="compositionally biased region" description="Low complexity" evidence="3">
    <location>
        <begin position="285"/>
        <end position="298"/>
    </location>
</feature>
<dbReference type="SUPFAM" id="SSF51261">
    <property type="entry name" value="Duplicated hybrid motif"/>
    <property type="match status" value="1"/>
</dbReference>
<feature type="signal peptide" evidence="4">
    <location>
        <begin position="1"/>
        <end position="24"/>
    </location>
</feature>
<dbReference type="PANTHER" id="PTHR21666">
    <property type="entry name" value="PEPTIDASE-RELATED"/>
    <property type="match status" value="1"/>
</dbReference>
<sequence>MVQLKKFIPVLLLALALMPAVLQAQSNQPTREELERRKRELQKEMDDAQKLLSETKKTSKESLAQLRALRNKIDVRTRLIRNINEEINFINGDINAALRDVKTLEKDLDTLKQQYAQLIVAAYKNRSSYAMLNFVFSADSFNEAIKRYQYLKQYRDFRRRQADNILVTQEQLKTKVKNLEDQRVKRSSTLKTEEEQRLTLEKDRKEKDEVVSKLKGREKELLEDINERKKAQKKVQDAIRLVIRKEIEDARRKAEAEELARKKAADAERKRREDERKRAIAAANEAAKANAANNNPTVATPPPPPPPAEKPVVAENKPSRVLNVLEASPEAAALSDNFAANRGKLPWPVESGLIIGYFGKQKNADMERITEENDGMIFGTRKGGTVKAVFDGEVRKVFSIPGAGFVVMILHGQYYTNYVGLQTPAVKMGQKVRTGQSIGTARNNEDDSMGVIEVQVFKGGALQNANQWFKPR</sequence>
<accession>A0A1N6K222</accession>
<feature type="chain" id="PRO_5012297472" evidence="4">
    <location>
        <begin position="25"/>
        <end position="472"/>
    </location>
</feature>
<dbReference type="Proteomes" id="UP000185003">
    <property type="component" value="Unassembled WGS sequence"/>
</dbReference>
<gene>
    <name evidence="6" type="ORF">SAMN04488055_4894</name>
</gene>
<organism evidence="6 7">
    <name type="scientific">Chitinophaga niabensis</name>
    <dbReference type="NCBI Taxonomy" id="536979"/>
    <lineage>
        <taxon>Bacteria</taxon>
        <taxon>Pseudomonadati</taxon>
        <taxon>Bacteroidota</taxon>
        <taxon>Chitinophagia</taxon>
        <taxon>Chitinophagales</taxon>
        <taxon>Chitinophagaceae</taxon>
        <taxon>Chitinophaga</taxon>
    </lineage>
</organism>
<keyword evidence="7" id="KW-1185">Reference proteome</keyword>
<dbReference type="PANTHER" id="PTHR21666:SF289">
    <property type="entry name" value="L-ALA--D-GLU ENDOPEPTIDASE"/>
    <property type="match status" value="1"/>
</dbReference>
<dbReference type="CDD" id="cd12797">
    <property type="entry name" value="M23_peptidase"/>
    <property type="match status" value="1"/>
</dbReference>
<evidence type="ECO:0000256" key="4">
    <source>
        <dbReference type="SAM" id="SignalP"/>
    </source>
</evidence>
<feature type="region of interest" description="Disordered" evidence="3">
    <location>
        <begin position="285"/>
        <end position="312"/>
    </location>
</feature>
<dbReference type="EMBL" id="FSRA01000002">
    <property type="protein sequence ID" value="SIO50407.1"/>
    <property type="molecule type" value="Genomic_DNA"/>
</dbReference>
<feature type="region of interest" description="Disordered" evidence="3">
    <location>
        <begin position="259"/>
        <end position="278"/>
    </location>
</feature>
<dbReference type="InterPro" id="IPR011055">
    <property type="entry name" value="Dup_hybrid_motif"/>
</dbReference>
<dbReference type="AlphaFoldDB" id="A0A1N6K222"/>
<proteinExistence type="predicted"/>
<keyword evidence="2" id="KW-0175">Coiled coil</keyword>
<name>A0A1N6K222_9BACT</name>
<evidence type="ECO:0000259" key="5">
    <source>
        <dbReference type="Pfam" id="PF01551"/>
    </source>
</evidence>
<protein>
    <submittedName>
        <fullName evidence="6">Septal ring factor EnvC, activator of murein hydrolases AmiA and AmiB</fullName>
    </submittedName>
</protein>
<dbReference type="InterPro" id="IPR016047">
    <property type="entry name" value="M23ase_b-sheet_dom"/>
</dbReference>
<keyword evidence="1 4" id="KW-0732">Signal</keyword>
<dbReference type="Pfam" id="PF01551">
    <property type="entry name" value="Peptidase_M23"/>
    <property type="match status" value="1"/>
</dbReference>
<dbReference type="Gene3D" id="6.10.250.3150">
    <property type="match status" value="1"/>
</dbReference>
<evidence type="ECO:0000313" key="7">
    <source>
        <dbReference type="Proteomes" id="UP000185003"/>
    </source>
</evidence>
<reference evidence="6 7" key="1">
    <citation type="submission" date="2016-11" db="EMBL/GenBank/DDBJ databases">
        <authorList>
            <person name="Jaros S."/>
            <person name="Januszkiewicz K."/>
            <person name="Wedrychowicz H."/>
        </authorList>
    </citation>
    <scope>NUCLEOTIDE SEQUENCE [LARGE SCALE GENOMIC DNA]</scope>
    <source>
        <strain evidence="6 7">DSM 24787</strain>
    </source>
</reference>
<evidence type="ECO:0000256" key="1">
    <source>
        <dbReference type="ARBA" id="ARBA00022729"/>
    </source>
</evidence>
<dbReference type="STRING" id="536979.SAMN04488055_4894"/>
<feature type="coiled-coil region" evidence="2">
    <location>
        <begin position="162"/>
        <end position="196"/>
    </location>
</feature>
<feature type="compositionally biased region" description="Pro residues" evidence="3">
    <location>
        <begin position="299"/>
        <end position="309"/>
    </location>
</feature>